<accession>A0A4R7K1R9</accession>
<gene>
    <name evidence="2" type="ORF">DES49_0066</name>
</gene>
<evidence type="ECO:0000313" key="2">
    <source>
        <dbReference type="EMBL" id="TDT43967.1"/>
    </source>
</evidence>
<dbReference type="OrthoDB" id="6182388at2"/>
<protein>
    <submittedName>
        <fullName evidence="2">Uncharacterized protein</fullName>
    </submittedName>
</protein>
<evidence type="ECO:0000256" key="1">
    <source>
        <dbReference type="SAM" id="MobiDB-lite"/>
    </source>
</evidence>
<name>A0A4R7K1R9_9GAMM</name>
<dbReference type="EMBL" id="SOAX01000001">
    <property type="protein sequence ID" value="TDT43967.1"/>
    <property type="molecule type" value="Genomic_DNA"/>
</dbReference>
<reference evidence="2 3" key="1">
    <citation type="submission" date="2019-03" db="EMBL/GenBank/DDBJ databases">
        <title>Genomic Encyclopedia of Type Strains, Phase IV (KMG-IV): sequencing the most valuable type-strain genomes for metagenomic binning, comparative biology and taxonomic classification.</title>
        <authorList>
            <person name="Goeker M."/>
        </authorList>
    </citation>
    <scope>NUCLEOTIDE SEQUENCE [LARGE SCALE GENOMIC DNA]</scope>
    <source>
        <strain evidence="2 3">DSM 15505</strain>
    </source>
</reference>
<comment type="caution">
    <text evidence="2">The sequence shown here is derived from an EMBL/GenBank/DDBJ whole genome shotgun (WGS) entry which is preliminary data.</text>
</comment>
<organism evidence="2 3">
    <name type="scientific">Halospina denitrificans</name>
    <dbReference type="NCBI Taxonomy" id="332522"/>
    <lineage>
        <taxon>Bacteria</taxon>
        <taxon>Pseudomonadati</taxon>
        <taxon>Pseudomonadota</taxon>
        <taxon>Gammaproteobacteria</taxon>
        <taxon>Halospina</taxon>
    </lineage>
</organism>
<keyword evidence="3" id="KW-1185">Reference proteome</keyword>
<feature type="region of interest" description="Disordered" evidence="1">
    <location>
        <begin position="103"/>
        <end position="144"/>
    </location>
</feature>
<feature type="compositionally biased region" description="Low complexity" evidence="1">
    <location>
        <begin position="133"/>
        <end position="144"/>
    </location>
</feature>
<feature type="compositionally biased region" description="Polar residues" evidence="1">
    <location>
        <begin position="113"/>
        <end position="132"/>
    </location>
</feature>
<dbReference type="AlphaFoldDB" id="A0A4R7K1R9"/>
<proteinExistence type="predicted"/>
<sequence length="144" mass="15716">MTFMNRLPVPLIGVVFIAVLGLPAGVTAQDELLSAPPEERSTPESIRFAPVDEEQLGNTSIEGALGPSAAGLVSQDEDTLVEPVYLSDQLRRSLDLEQDELQRQREQLIGPSRNVSTPPTQVQFPAYQNRTYSPSSSSSSTFRD</sequence>
<dbReference type="Proteomes" id="UP000295830">
    <property type="component" value="Unassembled WGS sequence"/>
</dbReference>
<evidence type="ECO:0000313" key="3">
    <source>
        <dbReference type="Proteomes" id="UP000295830"/>
    </source>
</evidence>
<dbReference type="RefSeq" id="WP_133734405.1">
    <property type="nucleotide sequence ID" value="NZ_SOAX01000001.1"/>
</dbReference>